<protein>
    <submittedName>
        <fullName evidence="4">TetR-family transcriptional regulator</fullName>
    </submittedName>
    <submittedName>
        <fullName evidence="5">TetR/AcrR family transcriptional regulator</fullName>
    </submittedName>
</protein>
<reference evidence="5 7" key="2">
    <citation type="submission" date="2018-08" db="EMBL/GenBank/DDBJ databases">
        <title>Linezolid Resistance in Mycobacterium abscessus: MIC Distribution and Comprehensive Investigation of Resistance Mechanisms.</title>
        <authorList>
            <person name="Ye M."/>
            <person name="Xu L."/>
            <person name="Zou Y."/>
            <person name="Li B."/>
            <person name="Guo Q."/>
            <person name="Zhang Y."/>
            <person name="Zhan M."/>
            <person name="Xu B."/>
            <person name="Yu F."/>
            <person name="Zhang Z."/>
            <person name="Chu H."/>
        </authorList>
    </citation>
    <scope>NUCLEOTIDE SEQUENCE [LARGE SCALE GENOMIC DNA]</scope>
    <source>
        <strain evidence="5 7">G143</strain>
    </source>
</reference>
<dbReference type="PRINTS" id="PR00455">
    <property type="entry name" value="HTHTETR"/>
</dbReference>
<dbReference type="EMBL" id="CSUW01000001">
    <property type="protein sequence ID" value="CPT03056.1"/>
    <property type="molecule type" value="Genomic_DNA"/>
</dbReference>
<organism evidence="5 7">
    <name type="scientific">Mycobacteroides abscessus</name>
    <dbReference type="NCBI Taxonomy" id="36809"/>
    <lineage>
        <taxon>Bacteria</taxon>
        <taxon>Bacillati</taxon>
        <taxon>Actinomycetota</taxon>
        <taxon>Actinomycetes</taxon>
        <taxon>Mycobacteriales</taxon>
        <taxon>Mycobacteriaceae</taxon>
        <taxon>Mycobacteroides</taxon>
    </lineage>
</organism>
<dbReference type="PANTHER" id="PTHR30055:SF153">
    <property type="entry name" value="HTH-TYPE TRANSCRIPTIONAL REPRESSOR RV3405C"/>
    <property type="match status" value="1"/>
</dbReference>
<dbReference type="Proteomes" id="UP000038487">
    <property type="component" value="Unassembled WGS sequence"/>
</dbReference>
<dbReference type="EMBL" id="QXBN01000006">
    <property type="protein sequence ID" value="RIT40259.1"/>
    <property type="molecule type" value="Genomic_DNA"/>
</dbReference>
<comment type="caution">
    <text evidence="5">The sequence shown here is derived from an EMBL/GenBank/DDBJ whole genome shotgun (WGS) entry which is preliminary data.</text>
</comment>
<dbReference type="RefSeq" id="WP_005084868.1">
    <property type="nucleotide sequence ID" value="NZ_CM125927.1"/>
</dbReference>
<reference evidence="4 6" key="1">
    <citation type="submission" date="2015-03" db="EMBL/GenBank/DDBJ databases">
        <authorList>
            <consortium name="Pathogen Informatics"/>
            <person name="Murphy D."/>
        </authorList>
    </citation>
    <scope>NUCLEOTIDE SEQUENCE [LARGE SCALE GENOMIC DNA]</scope>
    <source>
        <strain evidence="4 6">PAP036</strain>
    </source>
</reference>
<evidence type="ECO:0000256" key="1">
    <source>
        <dbReference type="ARBA" id="ARBA00023125"/>
    </source>
</evidence>
<dbReference type="InterPro" id="IPR009057">
    <property type="entry name" value="Homeodomain-like_sf"/>
</dbReference>
<dbReference type="Pfam" id="PF00440">
    <property type="entry name" value="TetR_N"/>
    <property type="match status" value="1"/>
</dbReference>
<keyword evidence="1 2" id="KW-0238">DNA-binding</keyword>
<proteinExistence type="predicted"/>
<sequence>MTRPGAPLGKLMARAVRGLGSHPEPDDIETRLLDAAIEVLSERGTQTATIDEVARRAKVGRATVFRRFSSKDQLFERALAQEMRKFLDELQARAGEFDDIGERVAEGFAVCIEIVNHPLLRGDSLVARMTAVEAITQGDPAPIELARNYLAAQIDQMREEGRIPPGDSRRQVDVLIHLVLGYLAAPATTIDLGNTEEVRALARETFAPILLTPNVPLKAP</sequence>
<dbReference type="Gene3D" id="1.10.357.10">
    <property type="entry name" value="Tetracycline Repressor, domain 2"/>
    <property type="match status" value="1"/>
</dbReference>
<evidence type="ECO:0000259" key="3">
    <source>
        <dbReference type="PROSITE" id="PS50977"/>
    </source>
</evidence>
<feature type="DNA-binding region" description="H-T-H motif" evidence="2">
    <location>
        <begin position="49"/>
        <end position="68"/>
    </location>
</feature>
<evidence type="ECO:0000313" key="4">
    <source>
        <dbReference type="EMBL" id="CPT03056.1"/>
    </source>
</evidence>
<evidence type="ECO:0000313" key="5">
    <source>
        <dbReference type="EMBL" id="RIT40259.1"/>
    </source>
</evidence>
<dbReference type="PANTHER" id="PTHR30055">
    <property type="entry name" value="HTH-TYPE TRANSCRIPTIONAL REGULATOR RUTR"/>
    <property type="match status" value="1"/>
</dbReference>
<evidence type="ECO:0000313" key="7">
    <source>
        <dbReference type="Proteomes" id="UP000284557"/>
    </source>
</evidence>
<dbReference type="GO" id="GO:0003700">
    <property type="term" value="F:DNA-binding transcription factor activity"/>
    <property type="evidence" value="ECO:0007669"/>
    <property type="project" value="TreeGrafter"/>
</dbReference>
<dbReference type="GO" id="GO:0000976">
    <property type="term" value="F:transcription cis-regulatory region binding"/>
    <property type="evidence" value="ECO:0007669"/>
    <property type="project" value="TreeGrafter"/>
</dbReference>
<dbReference type="InterPro" id="IPR001647">
    <property type="entry name" value="HTH_TetR"/>
</dbReference>
<dbReference type="AlphaFoldDB" id="A0A0U0XGS6"/>
<evidence type="ECO:0000313" key="6">
    <source>
        <dbReference type="Proteomes" id="UP000038487"/>
    </source>
</evidence>
<dbReference type="GeneID" id="93378526"/>
<dbReference type="InterPro" id="IPR050109">
    <property type="entry name" value="HTH-type_TetR-like_transc_reg"/>
</dbReference>
<accession>A0A0U0XGS6</accession>
<dbReference type="SUPFAM" id="SSF46689">
    <property type="entry name" value="Homeodomain-like"/>
    <property type="match status" value="1"/>
</dbReference>
<feature type="domain" description="HTH tetR-type" evidence="3">
    <location>
        <begin position="26"/>
        <end position="86"/>
    </location>
</feature>
<gene>
    <name evidence="4" type="primary">fadR_1</name>
    <name evidence="5" type="ORF">D2E76_10750</name>
    <name evidence="4" type="ORF">ERS075527_00553</name>
</gene>
<evidence type="ECO:0000256" key="2">
    <source>
        <dbReference type="PROSITE-ProRule" id="PRU00335"/>
    </source>
</evidence>
<name>A0A0U0XGS6_9MYCO</name>
<dbReference type="PROSITE" id="PS50977">
    <property type="entry name" value="HTH_TETR_2"/>
    <property type="match status" value="1"/>
</dbReference>
<dbReference type="Proteomes" id="UP000284557">
    <property type="component" value="Unassembled WGS sequence"/>
</dbReference>